<reference evidence="1 2" key="1">
    <citation type="journal article" date="2023" name="Science">
        <title>Complex scaffold remodeling in plant triterpene biosynthesis.</title>
        <authorList>
            <person name="De La Pena R."/>
            <person name="Hodgson H."/>
            <person name="Liu J.C."/>
            <person name="Stephenson M.J."/>
            <person name="Martin A.C."/>
            <person name="Owen C."/>
            <person name="Harkess A."/>
            <person name="Leebens-Mack J."/>
            <person name="Jimenez L.E."/>
            <person name="Osbourn A."/>
            <person name="Sattely E.S."/>
        </authorList>
    </citation>
    <scope>NUCLEOTIDE SEQUENCE [LARGE SCALE GENOMIC DNA]</scope>
    <source>
        <strain evidence="2">cv. JPN11</strain>
        <tissue evidence="1">Leaf</tissue>
    </source>
</reference>
<sequence>MRKMADDEIEKMSEDEVKHDDDNGCHSLEPDTAFLIEMNLLTVFLSLVPRSGEDSSTIGGEERKGIRENEAKACISRIRNRRKDISEVKSGRQPPQRFHPLKDFKHRRRM</sequence>
<proteinExistence type="predicted"/>
<comment type="caution">
    <text evidence="1">The sequence shown here is derived from an EMBL/GenBank/DDBJ whole genome shotgun (WGS) entry which is preliminary data.</text>
</comment>
<protein>
    <submittedName>
        <fullName evidence="1">Uncharacterized protein</fullName>
    </submittedName>
</protein>
<organism evidence="1 2">
    <name type="scientific">Melia azedarach</name>
    <name type="common">Chinaberry tree</name>
    <dbReference type="NCBI Taxonomy" id="155640"/>
    <lineage>
        <taxon>Eukaryota</taxon>
        <taxon>Viridiplantae</taxon>
        <taxon>Streptophyta</taxon>
        <taxon>Embryophyta</taxon>
        <taxon>Tracheophyta</taxon>
        <taxon>Spermatophyta</taxon>
        <taxon>Magnoliopsida</taxon>
        <taxon>eudicotyledons</taxon>
        <taxon>Gunneridae</taxon>
        <taxon>Pentapetalae</taxon>
        <taxon>rosids</taxon>
        <taxon>malvids</taxon>
        <taxon>Sapindales</taxon>
        <taxon>Meliaceae</taxon>
        <taxon>Melia</taxon>
    </lineage>
</organism>
<evidence type="ECO:0000313" key="2">
    <source>
        <dbReference type="Proteomes" id="UP001164539"/>
    </source>
</evidence>
<name>A0ACC1YMG9_MELAZ</name>
<accession>A0ACC1YMG9</accession>
<keyword evidence="2" id="KW-1185">Reference proteome</keyword>
<gene>
    <name evidence="1" type="ORF">OWV82_003571</name>
</gene>
<dbReference type="Proteomes" id="UP001164539">
    <property type="component" value="Chromosome 2"/>
</dbReference>
<dbReference type="EMBL" id="CM051395">
    <property type="protein sequence ID" value="KAJ4724602.1"/>
    <property type="molecule type" value="Genomic_DNA"/>
</dbReference>
<evidence type="ECO:0000313" key="1">
    <source>
        <dbReference type="EMBL" id="KAJ4724602.1"/>
    </source>
</evidence>